<name>A0A2C9WPW2_MANES</name>
<sequence>MKLGRCLGRSSDEKEILLPSLVLERAREKKEKEEYPKFVLIHNFYFLQRDSRSKCMYTSIPSLLGLKMLHLSVSLDI</sequence>
<evidence type="ECO:0000313" key="1">
    <source>
        <dbReference type="EMBL" id="OAY61611.1"/>
    </source>
</evidence>
<dbReference type="AlphaFoldDB" id="A0A2C9WPW2"/>
<gene>
    <name evidence="1" type="ORF">MANES_01G202900</name>
</gene>
<accession>A0A2C9WPW2</accession>
<protein>
    <submittedName>
        <fullName evidence="1">Uncharacterized protein</fullName>
    </submittedName>
</protein>
<dbReference type="EMBL" id="CM004387">
    <property type="protein sequence ID" value="OAY61611.1"/>
    <property type="molecule type" value="Genomic_DNA"/>
</dbReference>
<organism evidence="1">
    <name type="scientific">Manihot esculenta</name>
    <name type="common">Cassava</name>
    <name type="synonym">Jatropha manihot</name>
    <dbReference type="NCBI Taxonomy" id="3983"/>
    <lineage>
        <taxon>Eukaryota</taxon>
        <taxon>Viridiplantae</taxon>
        <taxon>Streptophyta</taxon>
        <taxon>Embryophyta</taxon>
        <taxon>Tracheophyta</taxon>
        <taxon>Spermatophyta</taxon>
        <taxon>Magnoliopsida</taxon>
        <taxon>eudicotyledons</taxon>
        <taxon>Gunneridae</taxon>
        <taxon>Pentapetalae</taxon>
        <taxon>rosids</taxon>
        <taxon>fabids</taxon>
        <taxon>Malpighiales</taxon>
        <taxon>Euphorbiaceae</taxon>
        <taxon>Crotonoideae</taxon>
        <taxon>Manihoteae</taxon>
        <taxon>Manihot</taxon>
    </lineage>
</organism>
<reference evidence="1" key="1">
    <citation type="submission" date="2016-02" db="EMBL/GenBank/DDBJ databases">
        <title>WGS assembly of Manihot esculenta.</title>
        <authorList>
            <person name="Bredeson J.V."/>
            <person name="Prochnik S.E."/>
            <person name="Lyons J.B."/>
            <person name="Schmutz J."/>
            <person name="Grimwood J."/>
            <person name="Vrebalov J."/>
            <person name="Bart R.S."/>
            <person name="Amuge T."/>
            <person name="Ferguson M.E."/>
            <person name="Green R."/>
            <person name="Putnam N."/>
            <person name="Stites J."/>
            <person name="Rounsley S."/>
            <person name="Rokhsar D.S."/>
        </authorList>
    </citation>
    <scope>NUCLEOTIDE SEQUENCE [LARGE SCALE GENOMIC DNA]</scope>
    <source>
        <tissue evidence="1">Leaf</tissue>
    </source>
</reference>
<proteinExistence type="predicted"/>